<keyword evidence="2" id="KW-1185">Reference proteome</keyword>
<dbReference type="GeneTree" id="ENSGT01120000277982"/>
<reference evidence="1" key="2">
    <citation type="submission" date="2025-05" db="UniProtKB">
        <authorList>
            <consortium name="Ensembl"/>
        </authorList>
    </citation>
    <scope>IDENTIFICATION</scope>
</reference>
<organism evidence="1 2">
    <name type="scientific">Oncorhynchus tshawytscha</name>
    <name type="common">Chinook salmon</name>
    <name type="synonym">Salmo tshawytscha</name>
    <dbReference type="NCBI Taxonomy" id="74940"/>
    <lineage>
        <taxon>Eukaryota</taxon>
        <taxon>Metazoa</taxon>
        <taxon>Chordata</taxon>
        <taxon>Craniata</taxon>
        <taxon>Vertebrata</taxon>
        <taxon>Euteleostomi</taxon>
        <taxon>Actinopterygii</taxon>
        <taxon>Neopterygii</taxon>
        <taxon>Teleostei</taxon>
        <taxon>Protacanthopterygii</taxon>
        <taxon>Salmoniformes</taxon>
        <taxon>Salmonidae</taxon>
        <taxon>Salmoninae</taxon>
        <taxon>Oncorhynchus</taxon>
    </lineage>
</organism>
<dbReference type="Ensembl" id="ENSOTST00005149873.1">
    <property type="protein sequence ID" value="ENSOTSP00005145686.1"/>
    <property type="gene ID" value="ENSOTSG00005058879.1"/>
</dbReference>
<gene>
    <name evidence="1" type="primary">HINT3</name>
</gene>
<proteinExistence type="predicted"/>
<evidence type="ECO:0000313" key="2">
    <source>
        <dbReference type="Proteomes" id="UP000694402"/>
    </source>
</evidence>
<dbReference type="Ensembl" id="ENSOTST00005114829.1">
    <property type="protein sequence ID" value="ENSOTSP00005152992.1"/>
    <property type="gene ID" value="ENSOTSG00005048333.1"/>
</dbReference>
<dbReference type="Proteomes" id="UP000694402">
    <property type="component" value="Unassembled WGS sequence"/>
</dbReference>
<protein>
    <submittedName>
        <fullName evidence="1">Uncharacterized protein</fullName>
    </submittedName>
</protein>
<accession>A0AAZ3SIP8</accession>
<dbReference type="InterPro" id="IPR036866">
    <property type="entry name" value="RibonucZ/Hydroxyglut_hydro"/>
</dbReference>
<dbReference type="Gene3D" id="3.60.15.10">
    <property type="entry name" value="Ribonuclease Z/Hydroxyacylglutathione hydrolase-like"/>
    <property type="match status" value="1"/>
</dbReference>
<sequence length="149" mass="16863">MNGKHNPILCCQWTSGRLGSVSMFACSSYPICTVTILSENDRFILWSLGEPNMLPLDDIIKERLTVTLMDANHCPEEGMFLFQGYFRSSTMVFSHIFHIKATACFSSLISPPHTQALVACCDHIMVSTAHGNVIHNFLFFILFHLYLTR</sequence>
<evidence type="ECO:0000313" key="1">
    <source>
        <dbReference type="Ensembl" id="ENSOTSP00005152992.1"/>
    </source>
</evidence>
<name>A0AAZ3SIP8_ONCTS</name>
<dbReference type="AlphaFoldDB" id="A0AAZ3SIP8"/>
<reference evidence="2" key="1">
    <citation type="journal article" date="2018" name="PLoS ONE">
        <title>Chinook salmon (Oncorhynchus tshawytscha) genome and transcriptome.</title>
        <authorList>
            <person name="Christensen K.A."/>
            <person name="Leong J.S."/>
            <person name="Sakhrani D."/>
            <person name="Biagi C.A."/>
            <person name="Minkley D.R."/>
            <person name="Withler R.E."/>
            <person name="Rondeau E.B."/>
            <person name="Koop B.F."/>
            <person name="Devlin R.H."/>
        </authorList>
    </citation>
    <scope>NUCLEOTIDE SEQUENCE [LARGE SCALE GENOMIC DNA]</scope>
</reference>